<protein>
    <recommendedName>
        <fullName evidence="3">GIY-YIG domain-containing protein</fullName>
    </recommendedName>
</protein>
<name>A0A9P5GZN3_9HYPO</name>
<sequence length="760" mass="86267">MVKLRTFRVTKPLTESEAQDIKATTQNAGSLVPLLVGQLGFIPDIASNFSQAKKLAPLVWVQLIEHTHNGWAIASNTPAPDGKCMVPSSHIELGAEQTSTKPIVSDLVLGNATLRVSPNHPESPLHTWLESFYASLGTDENLAAMKEIGVPDRVLDMVGKSGKRAALIREFLDGMAYCGTLEPFRNGLPTLQQIWNNAKYVRRDAANPSEFNRTTGSFFYMICYFDQTSEVPEYAVYCGQSVDPTKRLQQHNQSLMSDDNDIVAHHKIGRKILRKGGNYRMFPITFISRMANDYSVMGAWAELTLIILFECFNPFMLTIEEYREQSGLAPSSSTDLVINPDRETFHKAWSSPLANRTLEIGKRLKASRAALERFSPRDKFTGCNWAVPVLERTFMDSNLWVQTTILRNDLTPRMWQFRTHPRRVQGDRQVIVFIGTRNVHAKTVPRAFKVPLPLTIFPSVKKGSIVNVVIEIMANPAEKHPYPYVEIPAIGPFDCWREASRVGIRVEFLEDGGTWKARYLANYHLQTFKAGIKALKPQEYGPHGDIFACIEVGWLHCIKILATLLQWKWQPEESMLTKRVWVPYNGRVRKYDVDFFNQRINLSDPQAHSKPIPRLLSLDQTSTQIEQKYGYDVHIGHFPGKELLFVPGEPAGRMKCDICCMGVQDGEIQLARRCGKRRVIDNKEGFEMLQCEFSASLGRYCTFTAGIKNKPELYDLVYHNRQPYLEMAIPAPQNVMQFLELRDEEEAMPAEEAEDNGDED</sequence>
<evidence type="ECO:0008006" key="3">
    <source>
        <dbReference type="Google" id="ProtNLM"/>
    </source>
</evidence>
<gene>
    <name evidence="1" type="ORF">G7Z17_g11385</name>
</gene>
<dbReference type="Proteomes" id="UP000722485">
    <property type="component" value="Unassembled WGS sequence"/>
</dbReference>
<keyword evidence="2" id="KW-1185">Reference proteome</keyword>
<dbReference type="OrthoDB" id="4788824at2759"/>
<proteinExistence type="predicted"/>
<comment type="caution">
    <text evidence="1">The sequence shown here is derived from an EMBL/GenBank/DDBJ whole genome shotgun (WGS) entry which is preliminary data.</text>
</comment>
<dbReference type="EMBL" id="JAANBB010000425">
    <property type="protein sequence ID" value="KAF7542665.1"/>
    <property type="molecule type" value="Genomic_DNA"/>
</dbReference>
<accession>A0A9P5GZN3</accession>
<dbReference type="AlphaFoldDB" id="A0A9P5GZN3"/>
<evidence type="ECO:0000313" key="1">
    <source>
        <dbReference type="EMBL" id="KAF7542665.1"/>
    </source>
</evidence>
<evidence type="ECO:0000313" key="2">
    <source>
        <dbReference type="Proteomes" id="UP000722485"/>
    </source>
</evidence>
<organism evidence="1 2">
    <name type="scientific">Cylindrodendrum hubeiense</name>
    <dbReference type="NCBI Taxonomy" id="595255"/>
    <lineage>
        <taxon>Eukaryota</taxon>
        <taxon>Fungi</taxon>
        <taxon>Dikarya</taxon>
        <taxon>Ascomycota</taxon>
        <taxon>Pezizomycotina</taxon>
        <taxon>Sordariomycetes</taxon>
        <taxon>Hypocreomycetidae</taxon>
        <taxon>Hypocreales</taxon>
        <taxon>Nectriaceae</taxon>
        <taxon>Cylindrodendrum</taxon>
    </lineage>
</organism>
<reference evidence="1" key="1">
    <citation type="submission" date="2020-03" db="EMBL/GenBank/DDBJ databases">
        <title>Draft Genome Sequence of Cylindrodendrum hubeiense.</title>
        <authorList>
            <person name="Buettner E."/>
            <person name="Kellner H."/>
        </authorList>
    </citation>
    <scope>NUCLEOTIDE SEQUENCE</scope>
    <source>
        <strain evidence="1">IHI 201604</strain>
    </source>
</reference>